<dbReference type="EMBL" id="RQWK01000001">
    <property type="protein sequence ID" value="KAA9408747.1"/>
    <property type="molecule type" value="Genomic_DNA"/>
</dbReference>
<evidence type="ECO:0000256" key="1">
    <source>
        <dbReference type="SAM" id="MobiDB-lite"/>
    </source>
</evidence>
<accession>A0A5J5LFR7</accession>
<reference evidence="2 3" key="1">
    <citation type="submission" date="2018-11" db="EMBL/GenBank/DDBJ databases">
        <title>Genomic analysis of Haloarcula hispanica CBA1121.</title>
        <authorList>
            <person name="Kim Y.B."/>
            <person name="Roh S.W."/>
        </authorList>
    </citation>
    <scope>NUCLEOTIDE SEQUENCE [LARGE SCALE GENOMIC DNA]</scope>
    <source>
        <strain evidence="2 3">CBA1121</strain>
    </source>
</reference>
<comment type="caution">
    <text evidence="2">The sequence shown here is derived from an EMBL/GenBank/DDBJ whole genome shotgun (WGS) entry which is preliminary data.</text>
</comment>
<organism evidence="2 3">
    <name type="scientific">Haloarcula hispanica</name>
    <dbReference type="NCBI Taxonomy" id="51589"/>
    <lineage>
        <taxon>Archaea</taxon>
        <taxon>Methanobacteriati</taxon>
        <taxon>Methanobacteriota</taxon>
        <taxon>Stenosarchaea group</taxon>
        <taxon>Halobacteria</taxon>
        <taxon>Halobacteriales</taxon>
        <taxon>Haloarculaceae</taxon>
        <taxon>Haloarcula</taxon>
    </lineage>
</organism>
<feature type="region of interest" description="Disordered" evidence="1">
    <location>
        <begin position="48"/>
        <end position="73"/>
    </location>
</feature>
<dbReference type="AlphaFoldDB" id="A0A5J5LFR7"/>
<name>A0A5J5LFR7_HALHI</name>
<evidence type="ECO:0000313" key="3">
    <source>
        <dbReference type="Proteomes" id="UP000326244"/>
    </source>
</evidence>
<dbReference type="Proteomes" id="UP000326244">
    <property type="component" value="Unassembled WGS sequence"/>
</dbReference>
<evidence type="ECO:0000313" key="2">
    <source>
        <dbReference type="EMBL" id="KAA9408747.1"/>
    </source>
</evidence>
<gene>
    <name evidence="2" type="ORF">EGO51_02765</name>
</gene>
<sequence length="91" mass="9360">MGLTVVPRRGPPMSDGRYCRQVAPADVAPELIVLSSGDRGLPVDETRLVTDGGGPIPGVPDDGGDNYGYGSSRGHGDAAHCVQVMTLLNGD</sequence>
<protein>
    <submittedName>
        <fullName evidence="2">Uncharacterized protein</fullName>
    </submittedName>
</protein>
<proteinExistence type="predicted"/>